<accession>A0A926D097</accession>
<evidence type="ECO:0000313" key="7">
    <source>
        <dbReference type="Proteomes" id="UP000654279"/>
    </source>
</evidence>
<dbReference type="Pfam" id="PF07726">
    <property type="entry name" value="AAA_3"/>
    <property type="match status" value="1"/>
</dbReference>
<comment type="similarity">
    <text evidence="3">Belongs to the MoxR family.</text>
</comment>
<dbReference type="SUPFAM" id="SSF52540">
    <property type="entry name" value="P-loop containing nucleoside triphosphate hydrolases"/>
    <property type="match status" value="1"/>
</dbReference>
<organism evidence="6 7">
    <name type="scientific">Luoshenia tenuis</name>
    <dbReference type="NCBI Taxonomy" id="2763654"/>
    <lineage>
        <taxon>Bacteria</taxon>
        <taxon>Bacillati</taxon>
        <taxon>Bacillota</taxon>
        <taxon>Clostridia</taxon>
        <taxon>Christensenellales</taxon>
        <taxon>Christensenellaceae</taxon>
        <taxon>Luoshenia</taxon>
    </lineage>
</organism>
<dbReference type="EMBL" id="JACRSO010000005">
    <property type="protein sequence ID" value="MBC8530005.1"/>
    <property type="molecule type" value="Genomic_DNA"/>
</dbReference>
<dbReference type="RefSeq" id="WP_249285772.1">
    <property type="nucleotide sequence ID" value="NZ_JACRSO010000005.1"/>
</dbReference>
<gene>
    <name evidence="6" type="ORF">H8699_11245</name>
</gene>
<dbReference type="FunFam" id="3.40.50.300:FF:000640">
    <property type="entry name" value="MoxR family ATPase"/>
    <property type="match status" value="1"/>
</dbReference>
<evidence type="ECO:0000256" key="1">
    <source>
        <dbReference type="ARBA" id="ARBA00022741"/>
    </source>
</evidence>
<dbReference type="GO" id="GO:0016887">
    <property type="term" value="F:ATP hydrolysis activity"/>
    <property type="evidence" value="ECO:0007669"/>
    <property type="project" value="InterPro"/>
</dbReference>
<evidence type="ECO:0000259" key="5">
    <source>
        <dbReference type="Pfam" id="PF17863"/>
    </source>
</evidence>
<dbReference type="GO" id="GO:0005524">
    <property type="term" value="F:ATP binding"/>
    <property type="evidence" value="ECO:0007669"/>
    <property type="project" value="UniProtKB-KW"/>
</dbReference>
<dbReference type="PIRSF" id="PIRSF002849">
    <property type="entry name" value="AAA_ATPase_chaperone_MoxR_prd"/>
    <property type="match status" value="1"/>
</dbReference>
<dbReference type="Proteomes" id="UP000654279">
    <property type="component" value="Unassembled WGS sequence"/>
</dbReference>
<dbReference type="Gene3D" id="1.10.8.80">
    <property type="entry name" value="Magnesium chelatase subunit I, C-Terminal domain"/>
    <property type="match status" value="1"/>
</dbReference>
<dbReference type="Gene3D" id="3.40.50.300">
    <property type="entry name" value="P-loop containing nucleotide triphosphate hydrolases"/>
    <property type="match status" value="1"/>
</dbReference>
<proteinExistence type="inferred from homology"/>
<keyword evidence="7" id="KW-1185">Reference proteome</keyword>
<reference evidence="6" key="1">
    <citation type="submission" date="2020-08" db="EMBL/GenBank/DDBJ databases">
        <title>Genome public.</title>
        <authorList>
            <person name="Liu C."/>
            <person name="Sun Q."/>
        </authorList>
    </citation>
    <scope>NUCLEOTIDE SEQUENCE</scope>
    <source>
        <strain evidence="6">NSJ-44</strain>
    </source>
</reference>
<dbReference type="AlphaFoldDB" id="A0A926D097"/>
<dbReference type="InterPro" id="IPR050764">
    <property type="entry name" value="CbbQ/NirQ/NorQ/GpvN"/>
</dbReference>
<evidence type="ECO:0000313" key="6">
    <source>
        <dbReference type="EMBL" id="MBC8530005.1"/>
    </source>
</evidence>
<sequence>MQDFATIASALRENIQKVIIGKTEVVDLMLIAMACKGHILIEDVPGVGKTTIVSCLAKSLQCDFRRIQFTPDILPSDITGFSMANMRTGEFEFHSGAIMSQIVLADEINRASPKTQSALLEVMEENQVTVDGVTYAVPQPFLVLATQNPVEYLGTYPLPEAQLDRFFMRLSIGYPSVGEEVDILSRFETEDPMESLSAIATGEDILALQQQVRTTYVADEIKDYIARITAATREQEFLQLGASPRGALYLMRAAQARARMDGRDYVQVDDVQKMAYPVLCHRLILRPEAKLRDVTAERVMQIVLGGVSVPSLAK</sequence>
<dbReference type="Pfam" id="PF17863">
    <property type="entry name" value="AAA_lid_2"/>
    <property type="match status" value="1"/>
</dbReference>
<keyword evidence="2" id="KW-0067">ATP-binding</keyword>
<protein>
    <submittedName>
        <fullName evidence="6">MoxR family ATPase</fullName>
    </submittedName>
</protein>
<evidence type="ECO:0000256" key="3">
    <source>
        <dbReference type="ARBA" id="ARBA00061607"/>
    </source>
</evidence>
<dbReference type="PANTHER" id="PTHR42759:SF5">
    <property type="entry name" value="METHANOL DEHYDROGENASE REGULATOR"/>
    <property type="match status" value="1"/>
</dbReference>
<feature type="domain" description="ATPase AAA-3" evidence="4">
    <location>
        <begin position="38"/>
        <end position="168"/>
    </location>
</feature>
<feature type="domain" description="ChlI/MoxR AAA lid" evidence="5">
    <location>
        <begin position="231"/>
        <end position="300"/>
    </location>
</feature>
<keyword evidence="1" id="KW-0547">Nucleotide-binding</keyword>
<dbReference type="InterPro" id="IPR011703">
    <property type="entry name" value="ATPase_AAA-3"/>
</dbReference>
<evidence type="ECO:0000256" key="2">
    <source>
        <dbReference type="ARBA" id="ARBA00022840"/>
    </source>
</evidence>
<dbReference type="InterPro" id="IPR041628">
    <property type="entry name" value="ChlI/MoxR_AAA_lid"/>
</dbReference>
<dbReference type="InterPro" id="IPR027417">
    <property type="entry name" value="P-loop_NTPase"/>
</dbReference>
<evidence type="ECO:0000259" key="4">
    <source>
        <dbReference type="Pfam" id="PF07726"/>
    </source>
</evidence>
<comment type="caution">
    <text evidence="6">The sequence shown here is derived from an EMBL/GenBank/DDBJ whole genome shotgun (WGS) entry which is preliminary data.</text>
</comment>
<name>A0A926D097_9FIRM</name>
<dbReference type="PANTHER" id="PTHR42759">
    <property type="entry name" value="MOXR FAMILY PROTEIN"/>
    <property type="match status" value="1"/>
</dbReference>